<reference evidence="3 4" key="1">
    <citation type="submission" date="2020-06" db="EMBL/GenBank/DDBJ databases">
        <authorList>
            <person name="Criscuolo A."/>
        </authorList>
    </citation>
    <scope>NUCLEOTIDE SEQUENCE [LARGE SCALE GENOMIC DNA]</scope>
    <source>
        <strain evidence="4">CIP 111411</strain>
    </source>
</reference>
<dbReference type="InterPro" id="IPR001375">
    <property type="entry name" value="Peptidase_S9_cat"/>
</dbReference>
<accession>A0A6V6Z311</accession>
<dbReference type="GO" id="GO:0006508">
    <property type="term" value="P:proteolysis"/>
    <property type="evidence" value="ECO:0007669"/>
    <property type="project" value="InterPro"/>
</dbReference>
<evidence type="ECO:0000313" key="4">
    <source>
        <dbReference type="Proteomes" id="UP000530060"/>
    </source>
</evidence>
<evidence type="ECO:0000313" key="3">
    <source>
        <dbReference type="EMBL" id="CAD0006065.1"/>
    </source>
</evidence>
<dbReference type="AlphaFoldDB" id="A0A6V6Z311"/>
<comment type="caution">
    <text evidence="3">The sequence shown here is derived from an EMBL/GenBank/DDBJ whole genome shotgun (WGS) entry which is preliminary data.</text>
</comment>
<proteinExistence type="predicted"/>
<keyword evidence="1" id="KW-0378">Hydrolase</keyword>
<evidence type="ECO:0000256" key="1">
    <source>
        <dbReference type="ARBA" id="ARBA00022801"/>
    </source>
</evidence>
<dbReference type="Proteomes" id="UP000530060">
    <property type="component" value="Unassembled WGS sequence"/>
</dbReference>
<organism evidence="3 4">
    <name type="scientific">Flavobacterium salmonis</name>
    <dbReference type="NCBI Taxonomy" id="2654844"/>
    <lineage>
        <taxon>Bacteria</taxon>
        <taxon>Pseudomonadati</taxon>
        <taxon>Bacteroidota</taxon>
        <taxon>Flavobacteriia</taxon>
        <taxon>Flavobacteriales</taxon>
        <taxon>Flavobacteriaceae</taxon>
        <taxon>Flavobacterium</taxon>
    </lineage>
</organism>
<protein>
    <recommendedName>
        <fullName evidence="2">Peptidase S9 prolyl oligopeptidase catalytic domain-containing protein</fullName>
    </recommendedName>
</protein>
<dbReference type="PANTHER" id="PTHR42776">
    <property type="entry name" value="SERINE PEPTIDASE S9 FAMILY MEMBER"/>
    <property type="match status" value="1"/>
</dbReference>
<dbReference type="InterPro" id="IPR029058">
    <property type="entry name" value="AB_hydrolase_fold"/>
</dbReference>
<dbReference type="Gene3D" id="3.40.50.1820">
    <property type="entry name" value="alpha/beta hydrolase"/>
    <property type="match status" value="1"/>
</dbReference>
<gene>
    <name evidence="3" type="ORF">FLAT13_03109</name>
</gene>
<dbReference type="GO" id="GO:0004252">
    <property type="term" value="F:serine-type endopeptidase activity"/>
    <property type="evidence" value="ECO:0007669"/>
    <property type="project" value="TreeGrafter"/>
</dbReference>
<name>A0A6V6Z311_9FLAO</name>
<keyword evidence="4" id="KW-1185">Reference proteome</keyword>
<evidence type="ECO:0000259" key="2">
    <source>
        <dbReference type="Pfam" id="PF00326"/>
    </source>
</evidence>
<dbReference type="SUPFAM" id="SSF53474">
    <property type="entry name" value="alpha/beta-Hydrolases"/>
    <property type="match status" value="1"/>
</dbReference>
<dbReference type="RefSeq" id="WP_180909499.1">
    <property type="nucleotide sequence ID" value="NZ_CAIJDP010000075.1"/>
</dbReference>
<feature type="domain" description="Peptidase S9 prolyl oligopeptidase catalytic" evidence="2">
    <location>
        <begin position="681"/>
        <end position="854"/>
    </location>
</feature>
<dbReference type="Pfam" id="PF00326">
    <property type="entry name" value="Peptidase_S9"/>
    <property type="match status" value="1"/>
</dbReference>
<dbReference type="SUPFAM" id="SSF82171">
    <property type="entry name" value="DPP6 N-terminal domain-like"/>
    <property type="match status" value="1"/>
</dbReference>
<dbReference type="PANTHER" id="PTHR42776:SF27">
    <property type="entry name" value="DIPEPTIDYL PEPTIDASE FAMILY MEMBER 6"/>
    <property type="match status" value="1"/>
</dbReference>
<dbReference type="EMBL" id="CAIJDP010000075">
    <property type="protein sequence ID" value="CAD0006065.1"/>
    <property type="molecule type" value="Genomic_DNA"/>
</dbReference>
<sequence>MNSQLVKRSIIISIICLTYQFSFGQNQKRKLTEKDYDSWCLLEDENIAPNGKWLSFKLKYNNGKDTLVLKTVKNNKAFNFPNASNGKFSSDSKWFTYSTHQKKLILLNLEKNSQLEFDEVKKYQIDQVSNSIGVLSNKDTLVVINLKKQKTIVIPKVKEFEFSSNGNLAIAKDTSVVVGTTDNPFAQIPIANNKQGFKNLVWNNNNGFAFFENQEKEENTNQNHAIGYFDLINKKYYHLNSNDFPELNQKSIVKPFGQKGIVIEPNDNKVIFYINNREKAKIEPRKMEVWEYNSPLEYPSQEVKGNFENTAKMTIWWPIKNELKVIGTNQRPNTIVCPLSNYVLSFNPLDYEPQFELAAPVDLYLTNLKTNKTILLLEKQSQKAQTMGASANGNYFYYYRDKNWWIYDLKRETHTNITKDLPFPVENFKQDEPGPKYGFGCGAWSSDNQHIFIYDEYDIWMIAADGKTKKRITNGRETLTQFRIEEELYVNKGHRGSIEFLSTTVNKKAGIICTAIDQNKNWGYYIWKEKQGLIKIHFENSKASRMKIASNSQDMIWIEEEVTRPPRILFTTPKEAQPKIVYQSNKQYTKYESRTAELMKYTNSKGDTLNAILYYPVGYKKEKKYPMIVYIYEKLSQRLHQYDNPTLYDRAGFAVANYNYDAYFVLLPDIIYEIGNPGISAKDCVESAVNEAIKTEKIDPKRMGIYGHSFGGYQVASIITQTDIFKAAVVGSGVTDLTNLYLQMNWNFNRTQAWRFESQQMRMGSNPLENFEGYKNNSPIANAAKINTPVLIWTGKEDYNVDWNQSIYLHMALRRLKKENKLLLFPNEGHTINTKENQVLLTKEIKKWFDEHLK</sequence>